<dbReference type="AlphaFoldDB" id="A0A0D6JEL6"/>
<evidence type="ECO:0000256" key="5">
    <source>
        <dbReference type="ARBA" id="ARBA00022989"/>
    </source>
</evidence>
<gene>
    <name evidence="9" type="ORF">YBN1229_v1_1774</name>
</gene>
<dbReference type="InterPro" id="IPR029044">
    <property type="entry name" value="Nucleotide-diphossugar_trans"/>
</dbReference>
<evidence type="ECO:0000256" key="8">
    <source>
        <dbReference type="SAM" id="Phobius"/>
    </source>
</evidence>
<keyword evidence="4 8" id="KW-0812">Transmembrane</keyword>
<dbReference type="SUPFAM" id="SSF53448">
    <property type="entry name" value="Nucleotide-diphospho-sugar transferases"/>
    <property type="match status" value="1"/>
</dbReference>
<keyword evidence="3 9" id="KW-0808">Transferase</keyword>
<feature type="transmembrane region" description="Helical" evidence="8">
    <location>
        <begin position="459"/>
        <end position="478"/>
    </location>
</feature>
<name>A0A0D6JEL6_9HYPH</name>
<dbReference type="KEGG" id="fiy:BN1229_v1_1774"/>
<evidence type="ECO:0000256" key="2">
    <source>
        <dbReference type="ARBA" id="ARBA00022676"/>
    </source>
</evidence>
<dbReference type="Pfam" id="PF13641">
    <property type="entry name" value="Glyco_tranf_2_3"/>
    <property type="match status" value="1"/>
</dbReference>
<dbReference type="GO" id="GO:0016757">
    <property type="term" value="F:glycosyltransferase activity"/>
    <property type="evidence" value="ECO:0007669"/>
    <property type="project" value="UniProtKB-KW"/>
</dbReference>
<protein>
    <submittedName>
        <fullName evidence="9">Glycosyl transferase family 2</fullName>
    </submittedName>
</protein>
<sequence length="511" mass="56826">MDWQREHSAEAIRQDVSQCPGGTDTGRPDAEPELQRLDHAVNHLRRTRPELSSAYSVVGWQAATLVVLTVALVIGAVAMPSVTHTVVFATMALSFFCIVAIRILAIATLLSVRAPAPESPNEKSGLDEVFPRYAILVPLYKEAEVVPALIEALSALDYPTDCLEISLIVEREDRATRMALEAQVLPTHMRIVEVPEGQPRTKPRALNYALASARGDYVVVYDAEDMPEPDQLRRALKAFRSAGPELGCVQACLNTYNPEETFFTRQFTIEYTALFDAIVPTLARLDLPVPLGGTSNHFPRRILETSGGWDPFNVTEDADLGIRLARQGARVAGLASTTWEEAPETFRIWLGQRTRWLKGWMQTYIVHMREPTRLLRDLGLKRFAGLQVLMGGMILSCLVHPWFYVVLGASLLSGRSDLLVPSDEWHVLYWAGLFNLFAGYVSAIALGAIAVARRGRPELAISVLAVPIYWLLISWAAYRALWELVSAPHHWEKTQHHARNVVANSNPPLVT</sequence>
<evidence type="ECO:0000256" key="1">
    <source>
        <dbReference type="ARBA" id="ARBA00004141"/>
    </source>
</evidence>
<dbReference type="GO" id="GO:0016020">
    <property type="term" value="C:membrane"/>
    <property type="evidence" value="ECO:0007669"/>
    <property type="project" value="UniProtKB-SubCell"/>
</dbReference>
<feature type="transmembrane region" description="Helical" evidence="8">
    <location>
        <begin position="54"/>
        <end position="79"/>
    </location>
</feature>
<feature type="transmembrane region" description="Helical" evidence="8">
    <location>
        <begin position="85"/>
        <end position="110"/>
    </location>
</feature>
<feature type="region of interest" description="Disordered" evidence="7">
    <location>
        <begin position="1"/>
        <end position="31"/>
    </location>
</feature>
<proteinExistence type="predicted"/>
<evidence type="ECO:0000256" key="7">
    <source>
        <dbReference type="SAM" id="MobiDB-lite"/>
    </source>
</evidence>
<dbReference type="PANTHER" id="PTHR43867:SF2">
    <property type="entry name" value="CELLULOSE SYNTHASE CATALYTIC SUBUNIT A [UDP-FORMING]"/>
    <property type="match status" value="1"/>
</dbReference>
<evidence type="ECO:0000256" key="6">
    <source>
        <dbReference type="ARBA" id="ARBA00023136"/>
    </source>
</evidence>
<keyword evidence="2" id="KW-0328">Glycosyltransferase</keyword>
<keyword evidence="6 8" id="KW-0472">Membrane</keyword>
<feature type="transmembrane region" description="Helical" evidence="8">
    <location>
        <begin position="383"/>
        <end position="407"/>
    </location>
</feature>
<reference evidence="10" key="1">
    <citation type="submission" date="2015-02" db="EMBL/GenBank/DDBJ databases">
        <authorList>
            <person name="Chooi Y.-H."/>
        </authorList>
    </citation>
    <scope>NUCLEOTIDE SEQUENCE [LARGE SCALE GENOMIC DNA]</scope>
    <source>
        <strain evidence="10">strain Y</strain>
    </source>
</reference>
<evidence type="ECO:0000313" key="10">
    <source>
        <dbReference type="Proteomes" id="UP000033187"/>
    </source>
</evidence>
<dbReference type="PANTHER" id="PTHR43867">
    <property type="entry name" value="CELLULOSE SYNTHASE CATALYTIC SUBUNIT A [UDP-FORMING]"/>
    <property type="match status" value="1"/>
</dbReference>
<dbReference type="EMBL" id="LN829119">
    <property type="protein sequence ID" value="CPR18581.1"/>
    <property type="molecule type" value="Genomic_DNA"/>
</dbReference>
<dbReference type="RefSeq" id="WP_052743788.1">
    <property type="nucleotide sequence ID" value="NZ_LN829118.1"/>
</dbReference>
<dbReference type="Gene3D" id="3.90.550.10">
    <property type="entry name" value="Spore Coat Polysaccharide Biosynthesis Protein SpsA, Chain A"/>
    <property type="match status" value="1"/>
</dbReference>
<evidence type="ECO:0000256" key="3">
    <source>
        <dbReference type="ARBA" id="ARBA00022679"/>
    </source>
</evidence>
<evidence type="ECO:0000256" key="4">
    <source>
        <dbReference type="ARBA" id="ARBA00022692"/>
    </source>
</evidence>
<keyword evidence="5 8" id="KW-1133">Transmembrane helix</keyword>
<dbReference type="Proteomes" id="UP000033187">
    <property type="component" value="Chromosome 1"/>
</dbReference>
<dbReference type="CDD" id="cd06427">
    <property type="entry name" value="CESA_like_2"/>
    <property type="match status" value="1"/>
</dbReference>
<feature type="compositionally biased region" description="Basic and acidic residues" evidence="7">
    <location>
        <begin position="1"/>
        <end position="13"/>
    </location>
</feature>
<evidence type="ECO:0000313" key="9">
    <source>
        <dbReference type="EMBL" id="CPR18581.1"/>
    </source>
</evidence>
<dbReference type="InterPro" id="IPR050321">
    <property type="entry name" value="Glycosyltr_2/OpgH_subfam"/>
</dbReference>
<feature type="transmembrane region" description="Helical" evidence="8">
    <location>
        <begin position="427"/>
        <end position="452"/>
    </location>
</feature>
<dbReference type="OrthoDB" id="7431422at2"/>
<comment type="subcellular location">
    <subcellularLocation>
        <location evidence="1">Membrane</location>
        <topology evidence="1">Multi-pass membrane protein</topology>
    </subcellularLocation>
</comment>
<keyword evidence="10" id="KW-1185">Reference proteome</keyword>
<organism evidence="9 10">
    <name type="scientific">Candidatus Filomicrobium marinum</name>
    <dbReference type="NCBI Taxonomy" id="1608628"/>
    <lineage>
        <taxon>Bacteria</taxon>
        <taxon>Pseudomonadati</taxon>
        <taxon>Pseudomonadota</taxon>
        <taxon>Alphaproteobacteria</taxon>
        <taxon>Hyphomicrobiales</taxon>
        <taxon>Hyphomicrobiaceae</taxon>
        <taxon>Filomicrobium</taxon>
    </lineage>
</organism>
<accession>A0A0D6JEL6</accession>
<dbReference type="KEGG" id="fil:BN1229_v1_1771"/>